<sequence>MPTFSLGEIAEKISGRVKGDPTVMISGVAGLEEARNGEISFVANRRYYSRIATTKAVAVIVGKDNGLVPDNKNYLVVENPYLSFLMTVELFHPQNNNFTPSIHPTAVVDPSARLGERIYIGALAVIGAKSVIGNDVILQARSYVGERSVIGDKTRVMPGAIILNDVVVGKRCLLQSGCVIGGDGFGFVCDNRGVQQKIPQVSGLIIGDDVEIGANTTIDRGTLSPTRIGDGVKCDNLVHIAHNVEIGENTLVVAQVGISGSTKIGSSVVLAGQAGIGGHLRIGDKVKVGAQAGVTKSVSSGKEISGYPARPHSEALKSQASLSRLPKLLKQIKELIQRVRALENKIS</sequence>
<dbReference type="InterPro" id="IPR011004">
    <property type="entry name" value="Trimer_LpxA-like_sf"/>
</dbReference>
<evidence type="ECO:0000313" key="9">
    <source>
        <dbReference type="EMBL" id="OGF98497.1"/>
    </source>
</evidence>
<keyword evidence="4 7" id="KW-0677">Repeat</keyword>
<organism evidence="9 10">
    <name type="scientific">Candidatus Glassbacteria bacterium GWA2_58_10</name>
    <dbReference type="NCBI Taxonomy" id="1817865"/>
    <lineage>
        <taxon>Bacteria</taxon>
        <taxon>Candidatus Glassiibacteriota</taxon>
    </lineage>
</organism>
<feature type="active site" description="Proton acceptor" evidence="7">
    <location>
        <position position="242"/>
    </location>
</feature>
<comment type="pathway">
    <text evidence="7">Bacterial outer membrane biogenesis; LPS lipid A biosynthesis.</text>
</comment>
<protein>
    <recommendedName>
        <fullName evidence="7">UDP-3-O-acylglucosamine N-acyltransferase</fullName>
        <ecNumber evidence="7">2.3.1.191</ecNumber>
    </recommendedName>
</protein>
<evidence type="ECO:0000256" key="3">
    <source>
        <dbReference type="ARBA" id="ARBA00022679"/>
    </source>
</evidence>
<dbReference type="InterPro" id="IPR001451">
    <property type="entry name" value="Hexapep"/>
</dbReference>
<keyword evidence="6 7" id="KW-0012">Acyltransferase</keyword>
<dbReference type="EC" id="2.3.1.191" evidence="7"/>
<gene>
    <name evidence="7" type="primary">lpxD</name>
    <name evidence="9" type="ORF">A2Z86_11375</name>
</gene>
<dbReference type="NCBIfam" id="NF002060">
    <property type="entry name" value="PRK00892.1"/>
    <property type="match status" value="1"/>
</dbReference>
<dbReference type="Proteomes" id="UP000176992">
    <property type="component" value="Unassembled WGS sequence"/>
</dbReference>
<dbReference type="InterPro" id="IPR018357">
    <property type="entry name" value="Hexapep_transf_CS"/>
</dbReference>
<evidence type="ECO:0000259" key="8">
    <source>
        <dbReference type="Pfam" id="PF04613"/>
    </source>
</evidence>
<keyword evidence="1 7" id="KW-0444">Lipid biosynthesis</keyword>
<dbReference type="SUPFAM" id="SSF51161">
    <property type="entry name" value="Trimeric LpxA-like enzymes"/>
    <property type="match status" value="1"/>
</dbReference>
<dbReference type="PANTHER" id="PTHR43378">
    <property type="entry name" value="UDP-3-O-ACYLGLUCOSAMINE N-ACYLTRANSFERASE"/>
    <property type="match status" value="1"/>
</dbReference>
<evidence type="ECO:0000256" key="1">
    <source>
        <dbReference type="ARBA" id="ARBA00022516"/>
    </source>
</evidence>
<evidence type="ECO:0000313" key="10">
    <source>
        <dbReference type="Proteomes" id="UP000176992"/>
    </source>
</evidence>
<evidence type="ECO:0000256" key="6">
    <source>
        <dbReference type="ARBA" id="ARBA00023315"/>
    </source>
</evidence>
<comment type="function">
    <text evidence="7">Catalyzes the N-acylation of UDP-3-O-acylglucosamine using 3-hydroxyacyl-ACP as the acyl donor. Is involved in the biosynthesis of lipid A, a phosphorylated glycolipid that anchors the lipopolysaccharide to the outer membrane of the cell.</text>
</comment>
<dbReference type="EMBL" id="MFIV01000095">
    <property type="protein sequence ID" value="OGF98497.1"/>
    <property type="molecule type" value="Genomic_DNA"/>
</dbReference>
<comment type="subunit">
    <text evidence="7">Homotrimer.</text>
</comment>
<dbReference type="UniPathway" id="UPA00973"/>
<dbReference type="Gene3D" id="2.160.10.10">
    <property type="entry name" value="Hexapeptide repeat proteins"/>
    <property type="match status" value="1"/>
</dbReference>
<proteinExistence type="inferred from homology"/>
<comment type="similarity">
    <text evidence="7">Belongs to the transferase hexapeptide repeat family. LpxD subfamily.</text>
</comment>
<evidence type="ECO:0000256" key="2">
    <source>
        <dbReference type="ARBA" id="ARBA00022556"/>
    </source>
</evidence>
<keyword evidence="2 7" id="KW-0441">Lipid A biosynthesis</keyword>
<dbReference type="GO" id="GO:0009245">
    <property type="term" value="P:lipid A biosynthetic process"/>
    <property type="evidence" value="ECO:0007669"/>
    <property type="project" value="UniProtKB-UniRule"/>
</dbReference>
<dbReference type="PANTHER" id="PTHR43378:SF2">
    <property type="entry name" value="UDP-3-O-ACYLGLUCOSAMINE N-ACYLTRANSFERASE 1, MITOCHONDRIAL-RELATED"/>
    <property type="match status" value="1"/>
</dbReference>
<dbReference type="Pfam" id="PF00132">
    <property type="entry name" value="Hexapep"/>
    <property type="match status" value="2"/>
</dbReference>
<dbReference type="PROSITE" id="PS00101">
    <property type="entry name" value="HEXAPEP_TRANSFERASES"/>
    <property type="match status" value="2"/>
</dbReference>
<dbReference type="NCBIfam" id="TIGR01853">
    <property type="entry name" value="lipid_A_lpxD"/>
    <property type="match status" value="1"/>
</dbReference>
<evidence type="ECO:0000256" key="5">
    <source>
        <dbReference type="ARBA" id="ARBA00023098"/>
    </source>
</evidence>
<dbReference type="GO" id="GO:0103118">
    <property type="term" value="F:UDP-3-O-[(3R)-3-hydroxyacyl]-glucosamine N-acyltransferase activity"/>
    <property type="evidence" value="ECO:0007669"/>
    <property type="project" value="UniProtKB-EC"/>
</dbReference>
<dbReference type="HAMAP" id="MF_00523">
    <property type="entry name" value="LpxD"/>
    <property type="match status" value="1"/>
</dbReference>
<evidence type="ECO:0000256" key="7">
    <source>
        <dbReference type="HAMAP-Rule" id="MF_00523"/>
    </source>
</evidence>
<dbReference type="GO" id="GO:0016020">
    <property type="term" value="C:membrane"/>
    <property type="evidence" value="ECO:0007669"/>
    <property type="project" value="GOC"/>
</dbReference>
<reference evidence="9 10" key="1">
    <citation type="journal article" date="2016" name="Nat. Commun.">
        <title>Thousands of microbial genomes shed light on interconnected biogeochemical processes in an aquifer system.</title>
        <authorList>
            <person name="Anantharaman K."/>
            <person name="Brown C.T."/>
            <person name="Hug L.A."/>
            <person name="Sharon I."/>
            <person name="Castelle C.J."/>
            <person name="Probst A.J."/>
            <person name="Thomas B.C."/>
            <person name="Singh A."/>
            <person name="Wilkins M.J."/>
            <person name="Karaoz U."/>
            <person name="Brodie E.L."/>
            <person name="Williams K.H."/>
            <person name="Hubbard S.S."/>
            <person name="Banfield J.F."/>
        </authorList>
    </citation>
    <scope>NUCLEOTIDE SEQUENCE [LARGE SCALE GENOMIC DNA]</scope>
</reference>
<dbReference type="Pfam" id="PF04613">
    <property type="entry name" value="LpxD"/>
    <property type="match status" value="1"/>
</dbReference>
<dbReference type="Gene3D" id="3.40.1390.10">
    <property type="entry name" value="MurE/MurF, N-terminal domain"/>
    <property type="match status" value="1"/>
</dbReference>
<feature type="domain" description="UDP-3-O-[3-hydroxymyristoyl] glucosamine N-acyltransferase non-repeat region" evidence="8">
    <location>
        <begin position="23"/>
        <end position="88"/>
    </location>
</feature>
<dbReference type="CDD" id="cd03352">
    <property type="entry name" value="LbH_LpxD"/>
    <property type="match status" value="1"/>
</dbReference>
<comment type="caution">
    <text evidence="9">The sequence shown here is derived from an EMBL/GenBank/DDBJ whole genome shotgun (WGS) entry which is preliminary data.</text>
</comment>
<keyword evidence="3 7" id="KW-0808">Transferase</keyword>
<accession>A0A1F5YE85</accession>
<dbReference type="InterPro" id="IPR007691">
    <property type="entry name" value="LpxD"/>
</dbReference>
<dbReference type="AlphaFoldDB" id="A0A1F5YE85"/>
<dbReference type="InterPro" id="IPR020573">
    <property type="entry name" value="UDP_GlcNAc_AcTrfase_non-rep"/>
</dbReference>
<comment type="catalytic activity">
    <reaction evidence="7">
        <text>a UDP-3-O-[(3R)-3-hydroxyacyl]-alpha-D-glucosamine + a (3R)-hydroxyacyl-[ACP] = a UDP-2-N,3-O-bis[(3R)-3-hydroxyacyl]-alpha-D-glucosamine + holo-[ACP] + H(+)</text>
        <dbReference type="Rhea" id="RHEA:53836"/>
        <dbReference type="Rhea" id="RHEA-COMP:9685"/>
        <dbReference type="Rhea" id="RHEA-COMP:9945"/>
        <dbReference type="ChEBI" id="CHEBI:15378"/>
        <dbReference type="ChEBI" id="CHEBI:64479"/>
        <dbReference type="ChEBI" id="CHEBI:78827"/>
        <dbReference type="ChEBI" id="CHEBI:137740"/>
        <dbReference type="ChEBI" id="CHEBI:137748"/>
        <dbReference type="EC" id="2.3.1.191"/>
    </reaction>
</comment>
<evidence type="ECO:0000256" key="4">
    <source>
        <dbReference type="ARBA" id="ARBA00022737"/>
    </source>
</evidence>
<keyword evidence="5 7" id="KW-0443">Lipid metabolism</keyword>
<name>A0A1F5YE85_9BACT</name>
<dbReference type="GO" id="GO:0016410">
    <property type="term" value="F:N-acyltransferase activity"/>
    <property type="evidence" value="ECO:0007669"/>
    <property type="project" value="InterPro"/>
</dbReference>